<sequence length="171" mass="20319">MTLSTLLFTGLLVMAPLTAQAQPPEGKGPDKAPGKQKELKWSNDEHRDQKLERRQDDDHDRVYRHEHERERDRRGDRRYPDVDEVALRHIFREHSDWLHQDDRYDALPPGIRMNLQRGKPLPPGIAKRFDPRLRERLPYYEGYEWRRAGDKAILVDLATDNVRFILESIFD</sequence>
<evidence type="ECO:0000313" key="3">
    <source>
        <dbReference type="EMBL" id="PPL17934.1"/>
    </source>
</evidence>
<dbReference type="OrthoDB" id="6433631at2"/>
<dbReference type="Gene3D" id="3.10.450.160">
    <property type="entry name" value="inner membrane protein cigr"/>
    <property type="match status" value="1"/>
</dbReference>
<dbReference type="NCBIfam" id="NF040487">
    <property type="entry name" value="T3SS_CigR_fam"/>
    <property type="match status" value="1"/>
</dbReference>
<dbReference type="EMBL" id="MPZM01000004">
    <property type="protein sequence ID" value="PPL17934.1"/>
    <property type="molecule type" value="Genomic_DNA"/>
</dbReference>
<keyword evidence="2" id="KW-0732">Signal</keyword>
<keyword evidence="4" id="KW-1185">Reference proteome</keyword>
<reference evidence="4" key="1">
    <citation type="submission" date="2016-11" db="EMBL/GenBank/DDBJ databases">
        <authorList>
            <person name="Sisinthy S."/>
            <person name="Ara S."/>
            <person name="Gundlapally S.R."/>
        </authorList>
    </citation>
    <scope>NUCLEOTIDE SEQUENCE [LARGE SCALE GENOMIC DNA]</scope>
    <source>
        <strain evidence="4">V1-41</strain>
    </source>
</reference>
<feature type="signal peptide" evidence="2">
    <location>
        <begin position="1"/>
        <end position="21"/>
    </location>
</feature>
<name>A0A2P5TQD1_9GAMM</name>
<organism evidence="3 4">
    <name type="scientific">Oceanisphaera arctica</name>
    <dbReference type="NCBI Taxonomy" id="641510"/>
    <lineage>
        <taxon>Bacteria</taxon>
        <taxon>Pseudomonadati</taxon>
        <taxon>Pseudomonadota</taxon>
        <taxon>Gammaproteobacteria</taxon>
        <taxon>Aeromonadales</taxon>
        <taxon>Aeromonadaceae</taxon>
        <taxon>Oceanisphaera</taxon>
    </lineage>
</organism>
<proteinExistence type="predicted"/>
<dbReference type="AlphaFoldDB" id="A0A2P5TQD1"/>
<gene>
    <name evidence="3" type="ORF">UN63_02870</name>
</gene>
<evidence type="ECO:0008006" key="5">
    <source>
        <dbReference type="Google" id="ProtNLM"/>
    </source>
</evidence>
<accession>A0A2P5TQD1</accession>
<comment type="caution">
    <text evidence="3">The sequence shown here is derived from an EMBL/GenBank/DDBJ whole genome shotgun (WGS) entry which is preliminary data.</text>
</comment>
<protein>
    <recommendedName>
        <fullName evidence="5">Nickel/cobalt transporter regulator</fullName>
    </recommendedName>
</protein>
<dbReference type="Proteomes" id="UP000242231">
    <property type="component" value="Unassembled WGS sequence"/>
</dbReference>
<evidence type="ECO:0000256" key="2">
    <source>
        <dbReference type="SAM" id="SignalP"/>
    </source>
</evidence>
<feature type="compositionally biased region" description="Basic and acidic residues" evidence="1">
    <location>
        <begin position="27"/>
        <end position="78"/>
    </location>
</feature>
<feature type="region of interest" description="Disordered" evidence="1">
    <location>
        <begin position="17"/>
        <end position="78"/>
    </location>
</feature>
<evidence type="ECO:0000313" key="4">
    <source>
        <dbReference type="Proteomes" id="UP000242231"/>
    </source>
</evidence>
<feature type="chain" id="PRO_5015124116" description="Nickel/cobalt transporter regulator" evidence="2">
    <location>
        <begin position="22"/>
        <end position="171"/>
    </location>
</feature>
<evidence type="ECO:0000256" key="1">
    <source>
        <dbReference type="SAM" id="MobiDB-lite"/>
    </source>
</evidence>